<evidence type="ECO:0000256" key="1">
    <source>
        <dbReference type="ARBA" id="ARBA00023002"/>
    </source>
</evidence>
<dbReference type="SUPFAM" id="SSF51735">
    <property type="entry name" value="NAD(P)-binding Rossmann-fold domains"/>
    <property type="match status" value="1"/>
</dbReference>
<keyword evidence="3" id="KW-1185">Reference proteome</keyword>
<proteinExistence type="predicted"/>
<keyword evidence="1" id="KW-0560">Oxidoreductase</keyword>
<gene>
    <name evidence="2" type="primary">yanD_1</name>
    <name evidence="2" type="ORF">LSUE1_G005081</name>
</gene>
<dbReference type="InterPro" id="IPR002347">
    <property type="entry name" value="SDR_fam"/>
</dbReference>
<accession>A0A8T9CCN3</accession>
<dbReference type="Gene3D" id="3.40.50.720">
    <property type="entry name" value="NAD(P)-binding Rossmann-like Domain"/>
    <property type="match status" value="1"/>
</dbReference>
<dbReference type="GO" id="GO:0016491">
    <property type="term" value="F:oxidoreductase activity"/>
    <property type="evidence" value="ECO:0007669"/>
    <property type="project" value="UniProtKB-KW"/>
</dbReference>
<organism evidence="2 3">
    <name type="scientific">Lachnellula suecica</name>
    <dbReference type="NCBI Taxonomy" id="602035"/>
    <lineage>
        <taxon>Eukaryota</taxon>
        <taxon>Fungi</taxon>
        <taxon>Dikarya</taxon>
        <taxon>Ascomycota</taxon>
        <taxon>Pezizomycotina</taxon>
        <taxon>Leotiomycetes</taxon>
        <taxon>Helotiales</taxon>
        <taxon>Lachnaceae</taxon>
        <taxon>Lachnellula</taxon>
    </lineage>
</organism>
<dbReference type="Proteomes" id="UP000469558">
    <property type="component" value="Unassembled WGS sequence"/>
</dbReference>
<dbReference type="PANTHER" id="PTHR43157">
    <property type="entry name" value="PHOSPHATIDYLINOSITOL-GLYCAN BIOSYNTHESIS CLASS F PROTEIN-RELATED"/>
    <property type="match status" value="1"/>
</dbReference>
<comment type="caution">
    <text evidence="2">The sequence shown here is derived from an EMBL/GenBank/DDBJ whole genome shotgun (WGS) entry which is preliminary data.</text>
</comment>
<dbReference type="InterPro" id="IPR036291">
    <property type="entry name" value="NAD(P)-bd_dom_sf"/>
</dbReference>
<dbReference type="OrthoDB" id="542013at2759"/>
<dbReference type="Pfam" id="PF00106">
    <property type="entry name" value="adh_short"/>
    <property type="match status" value="1"/>
</dbReference>
<evidence type="ECO:0000313" key="3">
    <source>
        <dbReference type="Proteomes" id="UP000469558"/>
    </source>
</evidence>
<dbReference type="PANTHER" id="PTHR43157:SF31">
    <property type="entry name" value="PHOSPHATIDYLINOSITOL-GLYCAN BIOSYNTHESIS CLASS F PROTEIN"/>
    <property type="match status" value="1"/>
</dbReference>
<dbReference type="EMBL" id="QGMK01000634">
    <property type="protein sequence ID" value="TVY80673.1"/>
    <property type="molecule type" value="Genomic_DNA"/>
</dbReference>
<protein>
    <submittedName>
        <fullName evidence="2">Short chain dehydrogenase yanD</fullName>
    </submittedName>
</protein>
<evidence type="ECO:0000313" key="2">
    <source>
        <dbReference type="EMBL" id="TVY80673.1"/>
    </source>
</evidence>
<dbReference type="AlphaFoldDB" id="A0A8T9CCN3"/>
<sequence length="348" mass="37897">MATEFSISPEKQASIPRFFYHQITYKPVEVSGVSLEGKIAIVTGSNTGVGFETSCQLLDLGLTKLILAVRNEDNGKAAAAKLLARTNSTKVAPVVEVWNLDLSVYDSIVAFTEKTKSLERLDFVVLNAGIGPAKHQLNQCTGHEECIQVNYLSTALLAVLLLPVVKSKRSNQPQPSRITFVLSECAAWTSFKQKKEASILTALDNPQPGKADMLDQMFISKLLGQFFIAHLAKVVPPSVALINSTSPATVHDSEFNREHDKTTSGAIAKRATKLYGNKASIAARMVTDAVVNHGEETHGKFLSFQKIVPMAPIIYTPEGEAIRERLWEETVSELSFAKVEDVLGGLGK</sequence>
<reference evidence="2 3" key="1">
    <citation type="submission" date="2018-05" db="EMBL/GenBank/DDBJ databases">
        <title>Genome sequencing and assembly of the regulated plant pathogen Lachnellula willkommii and related sister species for the development of diagnostic species identification markers.</title>
        <authorList>
            <person name="Giroux E."/>
            <person name="Bilodeau G."/>
        </authorList>
    </citation>
    <scope>NUCLEOTIDE SEQUENCE [LARGE SCALE GENOMIC DNA]</scope>
    <source>
        <strain evidence="2 3">CBS 268.59</strain>
    </source>
</reference>
<name>A0A8T9CCN3_9HELO</name>